<dbReference type="Proteomes" id="UP000095454">
    <property type="component" value="Unassembled WGS sequence"/>
</dbReference>
<proteinExistence type="predicted"/>
<evidence type="ECO:0000256" key="1">
    <source>
        <dbReference type="SAM" id="Phobius"/>
    </source>
</evidence>
<accession>A0A174AJZ0</accession>
<keyword evidence="1" id="KW-0472">Membrane</keyword>
<dbReference type="Proteomes" id="UP000469380">
    <property type="component" value="Unassembled WGS sequence"/>
</dbReference>
<evidence type="ECO:0000313" key="4">
    <source>
        <dbReference type="EMBL" id="CUP24044.1"/>
    </source>
</evidence>
<dbReference type="RefSeq" id="WP_035136858.1">
    <property type="nucleotide sequence ID" value="NZ_CABIXX010000027.1"/>
</dbReference>
<dbReference type="EMBL" id="WWSR01000007">
    <property type="protein sequence ID" value="MZJ39359.1"/>
    <property type="molecule type" value="Genomic_DNA"/>
</dbReference>
<evidence type="ECO:0008006" key="10">
    <source>
        <dbReference type="Google" id="ProtNLM"/>
    </source>
</evidence>
<dbReference type="EMBL" id="CP024160">
    <property type="protein sequence ID" value="ATP54711.1"/>
    <property type="molecule type" value="Genomic_DNA"/>
</dbReference>
<dbReference type="Proteomes" id="UP000225608">
    <property type="component" value="Chromosome"/>
</dbReference>
<dbReference type="AlphaFoldDB" id="A0A174AJZ0"/>
<evidence type="ECO:0000313" key="2">
    <source>
        <dbReference type="EMBL" id="ATP54711.1"/>
    </source>
</evidence>
<evidence type="ECO:0000313" key="9">
    <source>
        <dbReference type="Proteomes" id="UP000469380"/>
    </source>
</evidence>
<dbReference type="Proteomes" id="UP000095468">
    <property type="component" value="Unassembled WGS sequence"/>
</dbReference>
<dbReference type="KEGG" id="caer:CSV91_09340"/>
<evidence type="ECO:0000313" key="7">
    <source>
        <dbReference type="Proteomes" id="UP000095468"/>
    </source>
</evidence>
<reference evidence="5 9" key="3">
    <citation type="journal article" date="2019" name="Nat. Med.">
        <title>A library of human gut bacterial isolates paired with longitudinal multiomics data enables mechanistic microbiome research.</title>
        <authorList>
            <person name="Poyet M."/>
            <person name="Groussin M."/>
            <person name="Gibbons S.M."/>
            <person name="Avila-Pacheco J."/>
            <person name="Jiang X."/>
            <person name="Kearney S.M."/>
            <person name="Perrotta A.R."/>
            <person name="Berdy B."/>
            <person name="Zhao S."/>
            <person name="Lieberman T.D."/>
            <person name="Swanson P.K."/>
            <person name="Smith M."/>
            <person name="Roesemann S."/>
            <person name="Alexander J.E."/>
            <person name="Rich S.A."/>
            <person name="Livny J."/>
            <person name="Vlamakis H."/>
            <person name="Clish C."/>
            <person name="Bullock K."/>
            <person name="Deik A."/>
            <person name="Scott J."/>
            <person name="Pierce K.A."/>
            <person name="Xavier R.J."/>
            <person name="Alm E.J."/>
        </authorList>
    </citation>
    <scope>NUCLEOTIDE SEQUENCE [LARGE SCALE GENOMIC DNA]</scope>
    <source>
        <strain evidence="5 9">BIOML-A20</strain>
    </source>
</reference>
<keyword evidence="1" id="KW-0812">Transmembrane</keyword>
<evidence type="ECO:0000313" key="5">
    <source>
        <dbReference type="EMBL" id="MZJ39359.1"/>
    </source>
</evidence>
<keyword evidence="1" id="KW-1133">Transmembrane helix</keyword>
<dbReference type="STRING" id="74426.ERS852399_00423"/>
<organism evidence="3 7">
    <name type="scientific">Collinsella aerofaciens</name>
    <dbReference type="NCBI Taxonomy" id="74426"/>
    <lineage>
        <taxon>Bacteria</taxon>
        <taxon>Bacillati</taxon>
        <taxon>Actinomycetota</taxon>
        <taxon>Coriobacteriia</taxon>
        <taxon>Coriobacteriales</taxon>
        <taxon>Coriobacteriaceae</taxon>
        <taxon>Collinsella</taxon>
    </lineage>
</organism>
<evidence type="ECO:0000313" key="6">
    <source>
        <dbReference type="Proteomes" id="UP000095454"/>
    </source>
</evidence>
<dbReference type="PaxDb" id="74426-ERS852399_00423"/>
<sequence>MAPIDIVVLAVIGIAFVAVCVRIYRKGTCADCAQGGVCTGHCSNKKTCAALKGVDKIAEDLGRGIK</sequence>
<dbReference type="EMBL" id="CZAQ01000027">
    <property type="protein sequence ID" value="CUP24044.1"/>
    <property type="molecule type" value="Genomic_DNA"/>
</dbReference>
<dbReference type="EMBL" id="CYYP01000005">
    <property type="protein sequence ID" value="CUN89031.1"/>
    <property type="molecule type" value="Genomic_DNA"/>
</dbReference>
<reference evidence="2 8" key="2">
    <citation type="submission" date="2017-10" db="EMBL/GenBank/DDBJ databases">
        <title>Complete genome sequence of Collinsella aerofaciens isolated from the gut of a healthy adult Indian.</title>
        <authorList>
            <person name="Bag S."/>
            <person name="Ghosh T.S."/>
            <person name="Das B."/>
        </authorList>
    </citation>
    <scope>NUCLEOTIDE SEQUENCE [LARGE SCALE GENOMIC DNA]</scope>
    <source>
        <strain evidence="2">Indica</strain>
        <strain evidence="8">indica</strain>
    </source>
</reference>
<evidence type="ECO:0000313" key="8">
    <source>
        <dbReference type="Proteomes" id="UP000225608"/>
    </source>
</evidence>
<gene>
    <name evidence="2" type="ORF">CSV91_09340</name>
    <name evidence="3" type="ORF">ERS852381_00800</name>
    <name evidence="4" type="ORF">ERS852514_01477</name>
    <name evidence="5" type="ORF">GT464_05230</name>
</gene>
<feature type="transmembrane region" description="Helical" evidence="1">
    <location>
        <begin position="6"/>
        <end position="24"/>
    </location>
</feature>
<reference evidence="6 7" key="1">
    <citation type="submission" date="2015-09" db="EMBL/GenBank/DDBJ databases">
        <authorList>
            <consortium name="Pathogen Informatics"/>
        </authorList>
    </citation>
    <scope>NUCLEOTIDE SEQUENCE [LARGE SCALE GENOMIC DNA]</scope>
    <source>
        <strain evidence="3 7">2789STDY5608823</strain>
        <strain evidence="4 6">2789STDY5834902</strain>
    </source>
</reference>
<name>A0A174AJZ0_9ACTN</name>
<protein>
    <recommendedName>
        <fullName evidence="10">FeoB-associated Cys-rich membrane protein</fullName>
    </recommendedName>
</protein>
<evidence type="ECO:0000313" key="3">
    <source>
        <dbReference type="EMBL" id="CUN89031.1"/>
    </source>
</evidence>